<evidence type="ECO:0000256" key="4">
    <source>
        <dbReference type="ARBA" id="ARBA00023125"/>
    </source>
</evidence>
<feature type="compositionally biased region" description="Low complexity" evidence="7">
    <location>
        <begin position="85"/>
        <end position="99"/>
    </location>
</feature>
<dbReference type="InterPro" id="IPR051098">
    <property type="entry name" value="NeuroDiff_E-box_TFs"/>
</dbReference>
<keyword evidence="4" id="KW-0238">DNA-binding</keyword>
<keyword evidence="2" id="KW-0217">Developmental protein</keyword>
<evidence type="ECO:0000256" key="5">
    <source>
        <dbReference type="ARBA" id="ARBA00023163"/>
    </source>
</evidence>
<reference evidence="8" key="2">
    <citation type="submission" date="2025-09" db="UniProtKB">
        <authorList>
            <consortium name="Ensembl"/>
        </authorList>
    </citation>
    <scope>IDENTIFICATION</scope>
</reference>
<evidence type="ECO:0008006" key="10">
    <source>
        <dbReference type="Google" id="ProtNLM"/>
    </source>
</evidence>
<comment type="subcellular location">
    <subcellularLocation>
        <location evidence="1">Nucleus</location>
    </subcellularLocation>
</comment>
<accession>A0A8C9LBZ6</accession>
<evidence type="ECO:0000256" key="2">
    <source>
        <dbReference type="ARBA" id="ARBA00022473"/>
    </source>
</evidence>
<dbReference type="GO" id="GO:0000978">
    <property type="term" value="F:RNA polymerase II cis-regulatory region sequence-specific DNA binding"/>
    <property type="evidence" value="ECO:0007669"/>
    <property type="project" value="TreeGrafter"/>
</dbReference>
<dbReference type="PANTHER" id="PTHR11793:SF11">
    <property type="entry name" value="TRANSCRIPTION FACTOR 12"/>
    <property type="match status" value="1"/>
</dbReference>
<feature type="region of interest" description="Disordered" evidence="7">
    <location>
        <begin position="79"/>
        <end position="100"/>
    </location>
</feature>
<keyword evidence="5" id="KW-0804">Transcription</keyword>
<keyword evidence="6" id="KW-0539">Nucleus</keyword>
<protein>
    <recommendedName>
        <fullName evidence="10">Transcription factor 4</fullName>
    </recommendedName>
</protein>
<evidence type="ECO:0000313" key="8">
    <source>
        <dbReference type="Ensembl" id="ENSPSTP00000016041.1"/>
    </source>
</evidence>
<organism evidence="8 9">
    <name type="scientific">Pavo cristatus</name>
    <name type="common">Indian peafowl</name>
    <name type="synonym">Blue peafowl</name>
    <dbReference type="NCBI Taxonomy" id="9049"/>
    <lineage>
        <taxon>Eukaryota</taxon>
        <taxon>Metazoa</taxon>
        <taxon>Chordata</taxon>
        <taxon>Craniata</taxon>
        <taxon>Vertebrata</taxon>
        <taxon>Euteleostomi</taxon>
        <taxon>Archelosauria</taxon>
        <taxon>Archosauria</taxon>
        <taxon>Dinosauria</taxon>
        <taxon>Saurischia</taxon>
        <taxon>Theropoda</taxon>
        <taxon>Coelurosauria</taxon>
        <taxon>Aves</taxon>
        <taxon>Neognathae</taxon>
        <taxon>Galloanserae</taxon>
        <taxon>Galliformes</taxon>
        <taxon>Phasianidae</taxon>
        <taxon>Phasianinae</taxon>
        <taxon>Pavo</taxon>
    </lineage>
</organism>
<dbReference type="Ensembl" id="ENSPSTT00000016816.1">
    <property type="protein sequence ID" value="ENSPSTP00000016041.1"/>
    <property type="gene ID" value="ENSPSTG00000011397.1"/>
</dbReference>
<dbReference type="PANTHER" id="PTHR11793">
    <property type="entry name" value="BASIC HELIX-LOOP-HELIX TRANSCRIPTION FACTOR"/>
    <property type="match status" value="1"/>
</dbReference>
<dbReference type="Proteomes" id="UP000694428">
    <property type="component" value="Unplaced"/>
</dbReference>
<evidence type="ECO:0000256" key="3">
    <source>
        <dbReference type="ARBA" id="ARBA00023015"/>
    </source>
</evidence>
<dbReference type="GO" id="GO:0000981">
    <property type="term" value="F:DNA-binding transcription factor activity, RNA polymerase II-specific"/>
    <property type="evidence" value="ECO:0007669"/>
    <property type="project" value="TreeGrafter"/>
</dbReference>
<sequence length="186" mass="19959">MYCAYPVPGVGSSSLMYYYNGKTVYAPSPSSDEFNRESPSYPSPKPPSSMFASTFFMQDGTHNSSDLWSSSNGMSQPGYGGMLGGSSSHMSQSGSYGSLHTHDRLSYPPHSVSPTDINASLPPMSSFHRGSTSSSPYVAASHTPPVNGSDNILGKNFQSSYIPPVSVPCLSLIDMMWSDQFPFSSF</sequence>
<evidence type="ECO:0000313" key="9">
    <source>
        <dbReference type="Proteomes" id="UP000694428"/>
    </source>
</evidence>
<dbReference type="GO" id="GO:0005634">
    <property type="term" value="C:nucleus"/>
    <property type="evidence" value="ECO:0007669"/>
    <property type="project" value="UniProtKB-SubCell"/>
</dbReference>
<proteinExistence type="predicted"/>
<dbReference type="AlphaFoldDB" id="A0A8C9LBZ6"/>
<dbReference type="GO" id="GO:0005667">
    <property type="term" value="C:transcription regulator complex"/>
    <property type="evidence" value="ECO:0007669"/>
    <property type="project" value="TreeGrafter"/>
</dbReference>
<keyword evidence="3" id="KW-0805">Transcription regulation</keyword>
<keyword evidence="9" id="KW-1185">Reference proteome</keyword>
<evidence type="ECO:0000256" key="1">
    <source>
        <dbReference type="ARBA" id="ARBA00004123"/>
    </source>
</evidence>
<dbReference type="GO" id="GO:0000785">
    <property type="term" value="C:chromatin"/>
    <property type="evidence" value="ECO:0007669"/>
    <property type="project" value="TreeGrafter"/>
</dbReference>
<evidence type="ECO:0000256" key="6">
    <source>
        <dbReference type="ARBA" id="ARBA00023242"/>
    </source>
</evidence>
<name>A0A8C9LBZ6_PAVCR</name>
<reference evidence="8" key="1">
    <citation type="submission" date="2025-08" db="UniProtKB">
        <authorList>
            <consortium name="Ensembl"/>
        </authorList>
    </citation>
    <scope>IDENTIFICATION</scope>
</reference>
<evidence type="ECO:0000256" key="7">
    <source>
        <dbReference type="SAM" id="MobiDB-lite"/>
    </source>
</evidence>